<accession>A0A1T3NSE2</accession>
<name>A0A1T3NSE2_9ACTN</name>
<organism evidence="6 7">
    <name type="scientific">Embleya scabrispora</name>
    <dbReference type="NCBI Taxonomy" id="159449"/>
    <lineage>
        <taxon>Bacteria</taxon>
        <taxon>Bacillati</taxon>
        <taxon>Actinomycetota</taxon>
        <taxon>Actinomycetes</taxon>
        <taxon>Kitasatosporales</taxon>
        <taxon>Streptomycetaceae</taxon>
        <taxon>Embleya</taxon>
    </lineage>
</organism>
<feature type="region of interest" description="Disordered" evidence="4">
    <location>
        <begin position="1"/>
        <end position="52"/>
    </location>
</feature>
<dbReference type="CDD" id="cd02440">
    <property type="entry name" value="AdoMet_MTases"/>
    <property type="match status" value="1"/>
</dbReference>
<evidence type="ECO:0000313" key="6">
    <source>
        <dbReference type="EMBL" id="OPC79823.1"/>
    </source>
</evidence>
<feature type="compositionally biased region" description="Polar residues" evidence="4">
    <location>
        <begin position="1"/>
        <end position="11"/>
    </location>
</feature>
<proteinExistence type="predicted"/>
<dbReference type="PANTHER" id="PTHR43464:SF19">
    <property type="entry name" value="UBIQUINONE BIOSYNTHESIS O-METHYLTRANSFERASE, MITOCHONDRIAL"/>
    <property type="match status" value="1"/>
</dbReference>
<evidence type="ECO:0000259" key="5">
    <source>
        <dbReference type="Pfam" id="PF13649"/>
    </source>
</evidence>
<dbReference type="Pfam" id="PF13649">
    <property type="entry name" value="Methyltransf_25"/>
    <property type="match status" value="1"/>
</dbReference>
<feature type="domain" description="Methyltransferase" evidence="5">
    <location>
        <begin position="135"/>
        <end position="223"/>
    </location>
</feature>
<dbReference type="STRING" id="159449.B4N89_01690"/>
<evidence type="ECO:0000256" key="4">
    <source>
        <dbReference type="SAM" id="MobiDB-lite"/>
    </source>
</evidence>
<reference evidence="6 7" key="1">
    <citation type="submission" date="2017-03" db="EMBL/GenBank/DDBJ databases">
        <title>Draft genome sequence of Streptomyces scabrisporus NF3, endophyte isolated from Amphipterygium adstringens.</title>
        <authorList>
            <person name="Vazquez M."/>
            <person name="Ceapa C.D."/>
            <person name="Rodriguez Luna D."/>
            <person name="Sanchez Esquivel S."/>
        </authorList>
    </citation>
    <scope>NUCLEOTIDE SEQUENCE [LARGE SCALE GENOMIC DNA]</scope>
    <source>
        <strain evidence="6 7">NF3</strain>
    </source>
</reference>
<dbReference type="InterPro" id="IPR029063">
    <property type="entry name" value="SAM-dependent_MTases_sf"/>
</dbReference>
<sequence>MMEGRSTASRTASDRATGVAESADPIPAPTIGVARPVADRAGGRPPVAEERPPARRWFGARIRSAVRDRIGAHGWFGTRTWFGTRKPFLTKSTKLLKADPRSFDAFAGDYDRYAGLCDPLGEWLADLELAGERALDAGCGSGRHALALAGSYTEVVAADVSAPLIEVARVRRPHERVRYEVASLLDVHHTEGFDLVLSIGTLHHLPDLTAALTHLGSLVRPGGELVLVDDVATEPAATRRQHVLFAVRELARDLRRLRVRDAWWLYRFRTGRAWLDHLMSDHYLTRAQYRARYTEVFPDADFIDLADATAMRWRRRADDRPAHTR</sequence>
<evidence type="ECO:0000256" key="3">
    <source>
        <dbReference type="ARBA" id="ARBA00022691"/>
    </source>
</evidence>
<feature type="compositionally biased region" description="Basic and acidic residues" evidence="4">
    <location>
        <begin position="37"/>
        <end position="52"/>
    </location>
</feature>
<dbReference type="SUPFAM" id="SSF53335">
    <property type="entry name" value="S-adenosyl-L-methionine-dependent methyltransferases"/>
    <property type="match status" value="1"/>
</dbReference>
<dbReference type="GO" id="GO:0032259">
    <property type="term" value="P:methylation"/>
    <property type="evidence" value="ECO:0007669"/>
    <property type="project" value="UniProtKB-KW"/>
</dbReference>
<dbReference type="EMBL" id="MWQN01000001">
    <property type="protein sequence ID" value="OPC79823.1"/>
    <property type="molecule type" value="Genomic_DNA"/>
</dbReference>
<evidence type="ECO:0000256" key="1">
    <source>
        <dbReference type="ARBA" id="ARBA00022603"/>
    </source>
</evidence>
<keyword evidence="1" id="KW-0489">Methyltransferase</keyword>
<dbReference type="Proteomes" id="UP000190037">
    <property type="component" value="Unassembled WGS sequence"/>
</dbReference>
<evidence type="ECO:0000256" key="2">
    <source>
        <dbReference type="ARBA" id="ARBA00022679"/>
    </source>
</evidence>
<keyword evidence="2" id="KW-0808">Transferase</keyword>
<dbReference type="InterPro" id="IPR041698">
    <property type="entry name" value="Methyltransf_25"/>
</dbReference>
<keyword evidence="7" id="KW-1185">Reference proteome</keyword>
<comment type="caution">
    <text evidence="6">The sequence shown here is derived from an EMBL/GenBank/DDBJ whole genome shotgun (WGS) entry which is preliminary data.</text>
</comment>
<dbReference type="Gene3D" id="3.40.50.150">
    <property type="entry name" value="Vaccinia Virus protein VP39"/>
    <property type="match status" value="1"/>
</dbReference>
<evidence type="ECO:0000313" key="7">
    <source>
        <dbReference type="Proteomes" id="UP000190037"/>
    </source>
</evidence>
<dbReference type="AlphaFoldDB" id="A0A1T3NSE2"/>
<keyword evidence="3" id="KW-0949">S-adenosyl-L-methionine</keyword>
<protein>
    <recommendedName>
        <fullName evidence="5">Methyltransferase domain-containing protein</fullName>
    </recommendedName>
</protein>
<gene>
    <name evidence="6" type="ORF">B4N89_01690</name>
</gene>
<dbReference type="GO" id="GO:0008168">
    <property type="term" value="F:methyltransferase activity"/>
    <property type="evidence" value="ECO:0007669"/>
    <property type="project" value="UniProtKB-KW"/>
</dbReference>
<dbReference type="PANTHER" id="PTHR43464">
    <property type="entry name" value="METHYLTRANSFERASE"/>
    <property type="match status" value="1"/>
</dbReference>